<comment type="caution">
    <text evidence="2">The sequence shown here is derived from an EMBL/GenBank/DDBJ whole genome shotgun (WGS) entry which is preliminary data.</text>
</comment>
<gene>
    <name evidence="2" type="ORF">CLODIP_2_CD10490</name>
</gene>
<feature type="compositionally biased region" description="Acidic residues" evidence="1">
    <location>
        <begin position="263"/>
        <end position="294"/>
    </location>
</feature>
<feature type="compositionally biased region" description="Polar residues" evidence="1">
    <location>
        <begin position="100"/>
        <end position="138"/>
    </location>
</feature>
<dbReference type="OrthoDB" id="5984008at2759"/>
<name>A0A8S1CY07_9INSE</name>
<proteinExistence type="predicted"/>
<feature type="compositionally biased region" description="Low complexity" evidence="1">
    <location>
        <begin position="146"/>
        <end position="159"/>
    </location>
</feature>
<evidence type="ECO:0000313" key="3">
    <source>
        <dbReference type="Proteomes" id="UP000494165"/>
    </source>
</evidence>
<reference evidence="2 3" key="1">
    <citation type="submission" date="2020-04" db="EMBL/GenBank/DDBJ databases">
        <authorList>
            <person name="Alioto T."/>
            <person name="Alioto T."/>
            <person name="Gomez Garrido J."/>
        </authorList>
    </citation>
    <scope>NUCLEOTIDE SEQUENCE [LARGE SCALE GENOMIC DNA]</scope>
</reference>
<dbReference type="EMBL" id="CADEPI010000094">
    <property type="protein sequence ID" value="CAB3374153.1"/>
    <property type="molecule type" value="Genomic_DNA"/>
</dbReference>
<sequence length="399" mass="45266">MNEGPIVLRGSDPSTISLVISWLNQNSSTTQEAEGDFQNNYNGNTLQQQRPQVSLGGAAASVSAPHPIFWRTRQVQQYLSSREVLDRYQEVLRLRRNSQEEQQPETMIEASGNNAEDNTSWYLDSRSVSVKEGSQTDSEVYHRSDSNTTTTSSAGSSDSQEQKVPLTAQDPESTDKPIAGPLENPLLRAFILDLDDAEMNPMLHLVTNMMTPMYFNDQEAEIVRHFMLHKIQNTINNIQLRMDMVNLGAFPFLQPEEIEIPEEEFDETEEDSETETLLDEQETNDSNDDDENDEASASLAFSEDSNTLVTETAVPKATREESVTEVDPVEELQVEPVGDEGVTEISMQLVKQMMELKSNKKRRALVKKSRKLVSEKEQAVLEYFEYSLRSKETSWWKCF</sequence>
<feature type="region of interest" description="Disordered" evidence="1">
    <location>
        <begin position="96"/>
        <end position="181"/>
    </location>
</feature>
<evidence type="ECO:0000313" key="2">
    <source>
        <dbReference type="EMBL" id="CAB3374153.1"/>
    </source>
</evidence>
<accession>A0A8S1CY07</accession>
<keyword evidence="3" id="KW-1185">Reference proteome</keyword>
<protein>
    <submittedName>
        <fullName evidence="2">Uncharacterized protein</fullName>
    </submittedName>
</protein>
<evidence type="ECO:0000256" key="1">
    <source>
        <dbReference type="SAM" id="MobiDB-lite"/>
    </source>
</evidence>
<dbReference type="AlphaFoldDB" id="A0A8S1CY07"/>
<organism evidence="2 3">
    <name type="scientific">Cloeon dipterum</name>
    <dbReference type="NCBI Taxonomy" id="197152"/>
    <lineage>
        <taxon>Eukaryota</taxon>
        <taxon>Metazoa</taxon>
        <taxon>Ecdysozoa</taxon>
        <taxon>Arthropoda</taxon>
        <taxon>Hexapoda</taxon>
        <taxon>Insecta</taxon>
        <taxon>Pterygota</taxon>
        <taxon>Palaeoptera</taxon>
        <taxon>Ephemeroptera</taxon>
        <taxon>Pisciforma</taxon>
        <taxon>Baetidae</taxon>
        <taxon>Cloeon</taxon>
    </lineage>
</organism>
<dbReference type="Proteomes" id="UP000494165">
    <property type="component" value="Unassembled WGS sequence"/>
</dbReference>
<feature type="region of interest" description="Disordered" evidence="1">
    <location>
        <begin position="263"/>
        <end position="306"/>
    </location>
</feature>